<dbReference type="EMBL" id="DVJN01000147">
    <property type="protein sequence ID" value="HIS92807.1"/>
    <property type="molecule type" value="Genomic_DNA"/>
</dbReference>
<protein>
    <recommendedName>
        <fullName evidence="4">Intracellular proteinase inhibitor BsuPI domain-containing protein</fullName>
    </recommendedName>
</protein>
<evidence type="ECO:0000313" key="2">
    <source>
        <dbReference type="EMBL" id="HIS92807.1"/>
    </source>
</evidence>
<evidence type="ECO:0008006" key="4">
    <source>
        <dbReference type="Google" id="ProtNLM"/>
    </source>
</evidence>
<organism evidence="2 3">
    <name type="scientific">Candidatus Alectryocaccomicrobium excrementavium</name>
    <dbReference type="NCBI Taxonomy" id="2840668"/>
    <lineage>
        <taxon>Bacteria</taxon>
        <taxon>Bacillati</taxon>
        <taxon>Bacillota</taxon>
        <taxon>Clostridia</taxon>
        <taxon>Candidatus Alectryocaccomicrobium</taxon>
    </lineage>
</organism>
<name>A0A9D1G0M2_9FIRM</name>
<evidence type="ECO:0000313" key="3">
    <source>
        <dbReference type="Proteomes" id="UP000824140"/>
    </source>
</evidence>
<keyword evidence="1" id="KW-0732">Signal</keyword>
<proteinExistence type="predicted"/>
<accession>A0A9D1G0M2</accession>
<reference evidence="2" key="1">
    <citation type="submission" date="2020-10" db="EMBL/GenBank/DDBJ databases">
        <authorList>
            <person name="Gilroy R."/>
        </authorList>
    </citation>
    <scope>NUCLEOTIDE SEQUENCE</scope>
    <source>
        <strain evidence="2">13766</strain>
    </source>
</reference>
<gene>
    <name evidence="2" type="ORF">IAA84_07340</name>
</gene>
<reference evidence="2" key="2">
    <citation type="journal article" date="2021" name="PeerJ">
        <title>Extensive microbial diversity within the chicken gut microbiome revealed by metagenomics and culture.</title>
        <authorList>
            <person name="Gilroy R."/>
            <person name="Ravi A."/>
            <person name="Getino M."/>
            <person name="Pursley I."/>
            <person name="Horton D.L."/>
            <person name="Alikhan N.F."/>
            <person name="Baker D."/>
            <person name="Gharbi K."/>
            <person name="Hall N."/>
            <person name="Watson M."/>
            <person name="Adriaenssens E.M."/>
            <person name="Foster-Nyarko E."/>
            <person name="Jarju S."/>
            <person name="Secka A."/>
            <person name="Antonio M."/>
            <person name="Oren A."/>
            <person name="Chaudhuri R.R."/>
            <person name="La Ragione R."/>
            <person name="Hildebrand F."/>
            <person name="Pallen M.J."/>
        </authorList>
    </citation>
    <scope>NUCLEOTIDE SEQUENCE</scope>
    <source>
        <strain evidence="2">13766</strain>
    </source>
</reference>
<feature type="signal peptide" evidence="1">
    <location>
        <begin position="1"/>
        <end position="29"/>
    </location>
</feature>
<sequence>MKAIKTMMKTLLALILLLAVAPYALPAYAEEALPPLSDLFLYEPDAGEENAEASRAANAAYREKIASLAQDSDIVCENGTLRVEVGQVLAVDDFTALTWRVTNLTDKAIFISTSEFFAAFSGIEYDVCGGWHWDSLVLAPGESANARFHGTLWSHFEPGEGEFTLDMKLYDVSQNAQEAAALAELGTFSPVESGCPLLEDMCLSVPMAMRAGEVRSALSNGAPLEVPMDGYTLRVTQAEMSETGARFALERIYESRDAALADPPDGETFWDYELLSADGAKWVATSFGTLPEVPVELEDGRWAWQYSTRVYYMFCQPETVVLRARRFTGNGYDESANEDVLLAFA</sequence>
<comment type="caution">
    <text evidence="2">The sequence shown here is derived from an EMBL/GenBank/DDBJ whole genome shotgun (WGS) entry which is preliminary data.</text>
</comment>
<feature type="chain" id="PRO_5039701720" description="Intracellular proteinase inhibitor BsuPI domain-containing protein" evidence="1">
    <location>
        <begin position="30"/>
        <end position="345"/>
    </location>
</feature>
<dbReference type="AlphaFoldDB" id="A0A9D1G0M2"/>
<dbReference type="Proteomes" id="UP000824140">
    <property type="component" value="Unassembled WGS sequence"/>
</dbReference>
<evidence type="ECO:0000256" key="1">
    <source>
        <dbReference type="SAM" id="SignalP"/>
    </source>
</evidence>